<dbReference type="Gene3D" id="1.20.1740.10">
    <property type="entry name" value="Amino acid/polyamine transporter I"/>
    <property type="match status" value="1"/>
</dbReference>
<evidence type="ECO:0000313" key="10">
    <source>
        <dbReference type="Proteomes" id="UP000238836"/>
    </source>
</evidence>
<feature type="transmembrane region" description="Helical" evidence="8">
    <location>
        <begin position="338"/>
        <end position="358"/>
    </location>
</feature>
<feature type="transmembrane region" description="Helical" evidence="8">
    <location>
        <begin position="84"/>
        <end position="104"/>
    </location>
</feature>
<feature type="transmembrane region" description="Helical" evidence="8">
    <location>
        <begin position="43"/>
        <end position="64"/>
    </location>
</feature>
<evidence type="ECO:0000256" key="6">
    <source>
        <dbReference type="ARBA" id="ARBA00022989"/>
    </source>
</evidence>
<keyword evidence="4" id="KW-0309">Germination</keyword>
<keyword evidence="6 8" id="KW-1133">Transmembrane helix</keyword>
<name>A0ABX5EQG5_9BACL</name>
<evidence type="ECO:0000256" key="7">
    <source>
        <dbReference type="ARBA" id="ARBA00023136"/>
    </source>
</evidence>
<comment type="similarity">
    <text evidence="2">Belongs to the amino acid-polyamine-organocation (APC) superfamily. Spore germination protein (SGP) (TC 2.A.3.9) family.</text>
</comment>
<dbReference type="RefSeq" id="WP_106342192.1">
    <property type="nucleotide sequence ID" value="NZ_PVTZ01000004.1"/>
</dbReference>
<feature type="transmembrane region" description="Helical" evidence="8">
    <location>
        <begin position="151"/>
        <end position="167"/>
    </location>
</feature>
<keyword evidence="5 8" id="KW-0812">Transmembrane</keyword>
<organism evidence="9 10">
    <name type="scientific">Laceyella sediminis</name>
    <dbReference type="NCBI Taxonomy" id="573074"/>
    <lineage>
        <taxon>Bacteria</taxon>
        <taxon>Bacillati</taxon>
        <taxon>Bacillota</taxon>
        <taxon>Bacilli</taxon>
        <taxon>Bacillales</taxon>
        <taxon>Thermoactinomycetaceae</taxon>
        <taxon>Laceyella</taxon>
    </lineage>
</organism>
<evidence type="ECO:0000256" key="5">
    <source>
        <dbReference type="ARBA" id="ARBA00022692"/>
    </source>
</evidence>
<evidence type="ECO:0000256" key="4">
    <source>
        <dbReference type="ARBA" id="ARBA00022544"/>
    </source>
</evidence>
<feature type="transmembrane region" description="Helical" evidence="8">
    <location>
        <begin position="187"/>
        <end position="207"/>
    </location>
</feature>
<evidence type="ECO:0000256" key="2">
    <source>
        <dbReference type="ARBA" id="ARBA00007998"/>
    </source>
</evidence>
<dbReference type="Proteomes" id="UP000238836">
    <property type="component" value="Unassembled WGS sequence"/>
</dbReference>
<dbReference type="EMBL" id="PVTZ01000004">
    <property type="protein sequence ID" value="PRZ15517.1"/>
    <property type="molecule type" value="Genomic_DNA"/>
</dbReference>
<proteinExistence type="inferred from homology"/>
<evidence type="ECO:0000313" key="9">
    <source>
        <dbReference type="EMBL" id="PRZ15517.1"/>
    </source>
</evidence>
<keyword evidence="3" id="KW-0813">Transport</keyword>
<dbReference type="InterPro" id="IPR004761">
    <property type="entry name" value="Spore_GerAB"/>
</dbReference>
<keyword evidence="10" id="KW-1185">Reference proteome</keyword>
<feature type="transmembrane region" description="Helical" evidence="8">
    <location>
        <begin position="12"/>
        <end position="31"/>
    </location>
</feature>
<evidence type="ECO:0000256" key="1">
    <source>
        <dbReference type="ARBA" id="ARBA00004141"/>
    </source>
</evidence>
<accession>A0ABX5EQG5</accession>
<comment type="caution">
    <text evidence="9">The sequence shown here is derived from an EMBL/GenBank/DDBJ whole genome shotgun (WGS) entry which is preliminary data.</text>
</comment>
<comment type="subcellular location">
    <subcellularLocation>
        <location evidence="1">Membrane</location>
        <topology evidence="1">Multi-pass membrane protein</topology>
    </subcellularLocation>
</comment>
<evidence type="ECO:0000256" key="3">
    <source>
        <dbReference type="ARBA" id="ARBA00022448"/>
    </source>
</evidence>
<evidence type="ECO:0000256" key="8">
    <source>
        <dbReference type="SAM" id="Phobius"/>
    </source>
</evidence>
<gene>
    <name evidence="9" type="ORF">CLV36_104242</name>
</gene>
<feature type="transmembrane region" description="Helical" evidence="8">
    <location>
        <begin position="307"/>
        <end position="326"/>
    </location>
</feature>
<feature type="transmembrane region" description="Helical" evidence="8">
    <location>
        <begin position="274"/>
        <end position="295"/>
    </location>
</feature>
<dbReference type="PANTHER" id="PTHR34975">
    <property type="entry name" value="SPORE GERMINATION PROTEIN A2"/>
    <property type="match status" value="1"/>
</dbReference>
<feature type="transmembrane region" description="Helical" evidence="8">
    <location>
        <begin position="124"/>
        <end position="144"/>
    </location>
</feature>
<dbReference type="NCBIfam" id="TIGR00912">
    <property type="entry name" value="2A0309"/>
    <property type="match status" value="1"/>
</dbReference>
<sequence length="369" mass="40715">MLTNLQDRITSTQTTVLVSSFILGLGILTLPRAVTDETGTPDGWISVILGGLVAMLAGSLLAKFSQCFPGKTFYQYSQDIAGKWIGNIICLYGVGYFTLLASFEVRAMAEVTDFFLLPATPKEVTMGMLLLASAYLVVGGLNAVARLYEGFLPITVILFFLVLFMGFKEFDVDHLRPVLSKGWLPVLQGVKTTSLSYLGLETMLFLPAFMDKPRDSVKAVVVGIGISMFFYVLTVIIVIGVLTVDDVVTLTFPTIDLARSVELEGVFFERYESFLLAVWILQIFTTLSLCHYFAGLGLRHVFANENWFRPFVYGLLPVIYGLGWVPTTINDMFAVGDLLGYLLLGLIVVIPLLLLIIAKMRGMLHANHS</sequence>
<feature type="transmembrane region" description="Helical" evidence="8">
    <location>
        <begin position="219"/>
        <end position="244"/>
    </location>
</feature>
<keyword evidence="7 8" id="KW-0472">Membrane</keyword>
<dbReference type="PANTHER" id="PTHR34975:SF2">
    <property type="entry name" value="SPORE GERMINATION PROTEIN A2"/>
    <property type="match status" value="1"/>
</dbReference>
<dbReference type="Pfam" id="PF03845">
    <property type="entry name" value="Spore_permease"/>
    <property type="match status" value="1"/>
</dbReference>
<reference evidence="9 10" key="1">
    <citation type="submission" date="2018-03" db="EMBL/GenBank/DDBJ databases">
        <title>Genomic Encyclopedia of Archaeal and Bacterial Type Strains, Phase II (KMG-II): from individual species to whole genera.</title>
        <authorList>
            <person name="Goeker M."/>
        </authorList>
    </citation>
    <scope>NUCLEOTIDE SEQUENCE [LARGE SCALE GENOMIC DNA]</scope>
    <source>
        <strain evidence="9 10">RHA1</strain>
    </source>
</reference>
<protein>
    <submittedName>
        <fullName evidence="9">Spore germination protein</fullName>
    </submittedName>
</protein>